<dbReference type="PROSITE" id="PS50994">
    <property type="entry name" value="INTEGRASE"/>
    <property type="match status" value="1"/>
</dbReference>
<evidence type="ECO:0000313" key="3">
    <source>
        <dbReference type="Proteomes" id="UP001160148"/>
    </source>
</evidence>
<dbReference type="Proteomes" id="UP001160148">
    <property type="component" value="Unassembled WGS sequence"/>
</dbReference>
<evidence type="ECO:0000313" key="2">
    <source>
        <dbReference type="EMBL" id="CAI6376410.1"/>
    </source>
</evidence>
<dbReference type="SUPFAM" id="SSF53098">
    <property type="entry name" value="Ribonuclease H-like"/>
    <property type="match status" value="1"/>
</dbReference>
<dbReference type="EMBL" id="CARXXK010001475">
    <property type="protein sequence ID" value="CAI6376410.1"/>
    <property type="molecule type" value="Genomic_DNA"/>
</dbReference>
<keyword evidence="3" id="KW-1185">Reference proteome</keyword>
<dbReference type="InterPro" id="IPR036397">
    <property type="entry name" value="RNaseH_sf"/>
</dbReference>
<dbReference type="PANTHER" id="PTHR37984:SF5">
    <property type="entry name" value="PROTEIN NYNRIN-LIKE"/>
    <property type="match status" value="1"/>
</dbReference>
<reference evidence="2 3" key="1">
    <citation type="submission" date="2023-01" db="EMBL/GenBank/DDBJ databases">
        <authorList>
            <person name="Whitehead M."/>
        </authorList>
    </citation>
    <scope>NUCLEOTIDE SEQUENCE [LARGE SCALE GENOMIC DNA]</scope>
</reference>
<dbReference type="Gene3D" id="2.30.30.850">
    <property type="match status" value="1"/>
</dbReference>
<gene>
    <name evidence="2" type="ORF">MEUPH1_LOCUS29781</name>
</gene>
<dbReference type="InterPro" id="IPR001584">
    <property type="entry name" value="Integrase_cat-core"/>
</dbReference>
<dbReference type="Gene3D" id="3.30.420.10">
    <property type="entry name" value="Ribonuclease H-like superfamily/Ribonuclease H"/>
    <property type="match status" value="1"/>
</dbReference>
<dbReference type="InterPro" id="IPR012337">
    <property type="entry name" value="RNaseH-like_sf"/>
</dbReference>
<dbReference type="GO" id="GO:0003676">
    <property type="term" value="F:nucleic acid binding"/>
    <property type="evidence" value="ECO:0007669"/>
    <property type="project" value="InterPro"/>
</dbReference>
<dbReference type="GO" id="GO:0015074">
    <property type="term" value="P:DNA integration"/>
    <property type="evidence" value="ECO:0007669"/>
    <property type="project" value="InterPro"/>
</dbReference>
<evidence type="ECO:0000259" key="1">
    <source>
        <dbReference type="PROSITE" id="PS50994"/>
    </source>
</evidence>
<sequence length="209" mass="24643">MLLTDQYPGINSKEFKQFLERENIRMVFTAVDAPFSNGLNERLNQTLVNKIRCKINENNKKTAWTTIAQKCVEKYNETEHTVTKFAPKYLLEGENVNVLPLELKKTCTREVLKRDRKLALKNTIKSHNHNKKIFDLHRQNHNFKIGDRVYVENGNRLNRKKLEELRIGPYKILKKISNSIYEIDIGHRKEESNFYHVTKLTPVEVYVGK</sequence>
<proteinExistence type="predicted"/>
<dbReference type="AlphaFoldDB" id="A0AAV0Y673"/>
<protein>
    <recommendedName>
        <fullName evidence="1">Integrase catalytic domain-containing protein</fullName>
    </recommendedName>
</protein>
<comment type="caution">
    <text evidence="2">The sequence shown here is derived from an EMBL/GenBank/DDBJ whole genome shotgun (WGS) entry which is preliminary data.</text>
</comment>
<dbReference type="InterPro" id="IPR050951">
    <property type="entry name" value="Retrovirus_Pol_polyprotein"/>
</dbReference>
<name>A0AAV0Y673_9HEMI</name>
<dbReference type="PANTHER" id="PTHR37984">
    <property type="entry name" value="PROTEIN CBG26694"/>
    <property type="match status" value="1"/>
</dbReference>
<dbReference type="Pfam" id="PF24626">
    <property type="entry name" value="SH3_Tf2-1"/>
    <property type="match status" value="1"/>
</dbReference>
<accession>A0AAV0Y673</accession>
<organism evidence="2 3">
    <name type="scientific">Macrosiphum euphorbiae</name>
    <name type="common">potato aphid</name>
    <dbReference type="NCBI Taxonomy" id="13131"/>
    <lineage>
        <taxon>Eukaryota</taxon>
        <taxon>Metazoa</taxon>
        <taxon>Ecdysozoa</taxon>
        <taxon>Arthropoda</taxon>
        <taxon>Hexapoda</taxon>
        <taxon>Insecta</taxon>
        <taxon>Pterygota</taxon>
        <taxon>Neoptera</taxon>
        <taxon>Paraneoptera</taxon>
        <taxon>Hemiptera</taxon>
        <taxon>Sternorrhyncha</taxon>
        <taxon>Aphidomorpha</taxon>
        <taxon>Aphidoidea</taxon>
        <taxon>Aphididae</taxon>
        <taxon>Macrosiphini</taxon>
        <taxon>Macrosiphum</taxon>
    </lineage>
</organism>
<dbReference type="InterPro" id="IPR056924">
    <property type="entry name" value="SH3_Tf2-1"/>
</dbReference>
<feature type="domain" description="Integrase catalytic" evidence="1">
    <location>
        <begin position="1"/>
        <end position="95"/>
    </location>
</feature>